<dbReference type="HOGENOM" id="CLU_114480_0_0_6"/>
<proteinExistence type="predicted"/>
<gene>
    <name evidence="2" type="ORF">PROVRUST_04883</name>
</gene>
<dbReference type="SUPFAM" id="SSF52540">
    <property type="entry name" value="P-loop containing nucleoside triphosphate hydrolases"/>
    <property type="match status" value="1"/>
</dbReference>
<dbReference type="STRING" id="500637.PROVRUST_04883"/>
<evidence type="ECO:0000313" key="2">
    <source>
        <dbReference type="EMBL" id="EFB73611.1"/>
    </source>
</evidence>
<dbReference type="RefSeq" id="WP_006812962.1">
    <property type="nucleotide sequence ID" value="NZ_GG703817.1"/>
</dbReference>
<evidence type="ECO:0000313" key="3">
    <source>
        <dbReference type="Proteomes" id="UP000005512"/>
    </source>
</evidence>
<dbReference type="Proteomes" id="UP000005512">
    <property type="component" value="Unassembled WGS sequence"/>
</dbReference>
<sequence length="181" mass="20707">MSDIQQRVIITGGPGAGKSAIIEGLIAQKYDCLPESGRAIIQDQVRIGGSALPWLDKQAFAEMMLCWEIRSWHLANNNNGLSFFDRGLPDIAGYLQLCEIAVPKHLDRAIRIFEYQKTVFIAPPWKEIYVQDVERKQTFEDSVMTYHAMVSIYEQYNYKLIEIPCLSVDERVNFILSNMSQ</sequence>
<dbReference type="EMBL" id="ABXV02000011">
    <property type="protein sequence ID" value="EFB73611.1"/>
    <property type="molecule type" value="Genomic_DNA"/>
</dbReference>
<keyword evidence="3" id="KW-1185">Reference proteome</keyword>
<dbReference type="InterPro" id="IPR038727">
    <property type="entry name" value="NadR/Ttd14_AAA_dom"/>
</dbReference>
<dbReference type="eggNOG" id="COG3911">
    <property type="taxonomic scope" value="Bacteria"/>
</dbReference>
<dbReference type="AlphaFoldDB" id="D1NYR3"/>
<reference evidence="2" key="1">
    <citation type="submission" date="2009-12" db="EMBL/GenBank/DDBJ databases">
        <authorList>
            <person name="Weinstock G."/>
            <person name="Sodergren E."/>
            <person name="Clifton S."/>
            <person name="Fulton L."/>
            <person name="Fulton B."/>
            <person name="Courtney L."/>
            <person name="Fronick C."/>
            <person name="Harrison M."/>
            <person name="Strong C."/>
            <person name="Farmer C."/>
            <person name="Delahaunty K."/>
            <person name="Markovic C."/>
            <person name="Hall O."/>
            <person name="Minx P."/>
            <person name="Tomlinson C."/>
            <person name="Mitreva M."/>
            <person name="Nelson J."/>
            <person name="Hou S."/>
            <person name="Wollam A."/>
            <person name="Pepin K.H."/>
            <person name="Johnson M."/>
            <person name="Bhonagiri V."/>
            <person name="Nash W.E."/>
            <person name="Warren W."/>
            <person name="Chinwalla A."/>
            <person name="Mardis E.R."/>
            <person name="Wilson R.K."/>
        </authorList>
    </citation>
    <scope>NUCLEOTIDE SEQUENCE [LARGE SCALE GENOMIC DNA]</scope>
    <source>
        <strain evidence="2">DSM 4541</strain>
    </source>
</reference>
<comment type="caution">
    <text evidence="2">The sequence shown here is derived from an EMBL/GenBank/DDBJ whole genome shotgun (WGS) entry which is preliminary data.</text>
</comment>
<dbReference type="Pfam" id="PF13521">
    <property type="entry name" value="AAA_28"/>
    <property type="match status" value="1"/>
</dbReference>
<organism evidence="2 3">
    <name type="scientific">Providencia rustigianii DSM 4541</name>
    <dbReference type="NCBI Taxonomy" id="500637"/>
    <lineage>
        <taxon>Bacteria</taxon>
        <taxon>Pseudomonadati</taxon>
        <taxon>Pseudomonadota</taxon>
        <taxon>Gammaproteobacteria</taxon>
        <taxon>Enterobacterales</taxon>
        <taxon>Morganellaceae</taxon>
        <taxon>Providencia</taxon>
    </lineage>
</organism>
<dbReference type="InterPro" id="IPR027417">
    <property type="entry name" value="P-loop_NTPase"/>
</dbReference>
<dbReference type="Gene3D" id="3.40.50.300">
    <property type="entry name" value="P-loop containing nucleotide triphosphate hydrolases"/>
    <property type="match status" value="1"/>
</dbReference>
<evidence type="ECO:0000259" key="1">
    <source>
        <dbReference type="Pfam" id="PF13521"/>
    </source>
</evidence>
<protein>
    <recommendedName>
        <fullName evidence="1">NadR/Ttd14 AAA domain-containing protein</fullName>
    </recommendedName>
</protein>
<name>D1NYR3_9GAMM</name>
<feature type="domain" description="NadR/Ttd14 AAA" evidence="1">
    <location>
        <begin position="7"/>
        <end position="171"/>
    </location>
</feature>
<accession>D1NYR3</accession>